<accession>A0ABV9B5P3</accession>
<evidence type="ECO:0000313" key="1">
    <source>
        <dbReference type="EMBL" id="MFC4507045.1"/>
    </source>
</evidence>
<dbReference type="RefSeq" id="WP_381177499.1">
    <property type="nucleotide sequence ID" value="NZ_JBHSFK010000050.1"/>
</dbReference>
<sequence>MSTSEKDWDGTEELQSELKKLDITSGIAYTGGGCWVLNVELNNGWQISTSRSDGPECGFYYGIEHNGRFENIQGMWGPEVGPAQAALMIRDLIRCLGTLFEPN</sequence>
<dbReference type="EMBL" id="JBHSFK010000050">
    <property type="protein sequence ID" value="MFC4507045.1"/>
    <property type="molecule type" value="Genomic_DNA"/>
</dbReference>
<dbReference type="Proteomes" id="UP001595839">
    <property type="component" value="Unassembled WGS sequence"/>
</dbReference>
<comment type="caution">
    <text evidence="1">The sequence shown here is derived from an EMBL/GenBank/DDBJ whole genome shotgun (WGS) entry which is preliminary data.</text>
</comment>
<keyword evidence="2" id="KW-1185">Reference proteome</keyword>
<reference evidence="2" key="1">
    <citation type="journal article" date="2019" name="Int. J. Syst. Evol. Microbiol.">
        <title>The Global Catalogue of Microorganisms (GCM) 10K type strain sequencing project: providing services to taxonomists for standard genome sequencing and annotation.</title>
        <authorList>
            <consortium name="The Broad Institute Genomics Platform"/>
            <consortium name="The Broad Institute Genome Sequencing Center for Infectious Disease"/>
            <person name="Wu L."/>
            <person name="Ma J."/>
        </authorList>
    </citation>
    <scope>NUCLEOTIDE SEQUENCE [LARGE SCALE GENOMIC DNA]</scope>
    <source>
        <strain evidence="2">CGMCC 4.7177</strain>
    </source>
</reference>
<evidence type="ECO:0000313" key="2">
    <source>
        <dbReference type="Proteomes" id="UP001595839"/>
    </source>
</evidence>
<gene>
    <name evidence="1" type="ORF">ACFPIH_47740</name>
</gene>
<proteinExistence type="predicted"/>
<name>A0ABV9B5P3_9ACTN</name>
<protein>
    <submittedName>
        <fullName evidence="1">Uncharacterized protein</fullName>
    </submittedName>
</protein>
<dbReference type="PROSITE" id="PS51257">
    <property type="entry name" value="PROKAR_LIPOPROTEIN"/>
    <property type="match status" value="1"/>
</dbReference>
<organism evidence="1 2">
    <name type="scientific">Streptomyces vulcanius</name>
    <dbReference type="NCBI Taxonomy" id="1441876"/>
    <lineage>
        <taxon>Bacteria</taxon>
        <taxon>Bacillati</taxon>
        <taxon>Actinomycetota</taxon>
        <taxon>Actinomycetes</taxon>
        <taxon>Kitasatosporales</taxon>
        <taxon>Streptomycetaceae</taxon>
        <taxon>Streptomyces</taxon>
    </lineage>
</organism>